<dbReference type="Gene3D" id="3.40.50.2300">
    <property type="match status" value="1"/>
</dbReference>
<dbReference type="SMART" id="SM00448">
    <property type="entry name" value="REC"/>
    <property type="match status" value="1"/>
</dbReference>
<reference evidence="5 6" key="1">
    <citation type="journal article" date="2020" name="ISME J.">
        <title>Comparative genomics reveals insights into cyanobacterial evolution and habitat adaptation.</title>
        <authorList>
            <person name="Chen M.Y."/>
            <person name="Teng W.K."/>
            <person name="Zhao L."/>
            <person name="Hu C.X."/>
            <person name="Zhou Y.K."/>
            <person name="Han B.P."/>
            <person name="Song L.R."/>
            <person name="Shu W.S."/>
        </authorList>
    </citation>
    <scope>NUCLEOTIDE SEQUENCE [LARGE SCALE GENOMIC DNA]</scope>
    <source>
        <strain evidence="5 6">FACHB-252</strain>
    </source>
</reference>
<evidence type="ECO:0000313" key="6">
    <source>
        <dbReference type="Proteomes" id="UP000606396"/>
    </source>
</evidence>
<evidence type="ECO:0000256" key="2">
    <source>
        <dbReference type="ARBA" id="ARBA00023012"/>
    </source>
</evidence>
<evidence type="ECO:0000313" key="5">
    <source>
        <dbReference type="EMBL" id="MBD2611163.1"/>
    </source>
</evidence>
<accession>A0ABR8H5Z0</accession>
<feature type="modified residue" description="4-aspartylphosphate" evidence="3">
    <location>
        <position position="71"/>
    </location>
</feature>
<organism evidence="5 6">
    <name type="scientific">Nostoc punctiforme FACHB-252</name>
    <dbReference type="NCBI Taxonomy" id="1357509"/>
    <lineage>
        <taxon>Bacteria</taxon>
        <taxon>Bacillati</taxon>
        <taxon>Cyanobacteriota</taxon>
        <taxon>Cyanophyceae</taxon>
        <taxon>Nostocales</taxon>
        <taxon>Nostocaceae</taxon>
        <taxon>Nostoc</taxon>
    </lineage>
</organism>
<dbReference type="PROSITE" id="PS50110">
    <property type="entry name" value="RESPONSE_REGULATORY"/>
    <property type="match status" value="1"/>
</dbReference>
<dbReference type="Proteomes" id="UP000606396">
    <property type="component" value="Unassembled WGS sequence"/>
</dbReference>
<evidence type="ECO:0000259" key="4">
    <source>
        <dbReference type="PROSITE" id="PS50110"/>
    </source>
</evidence>
<keyword evidence="6" id="KW-1185">Reference proteome</keyword>
<dbReference type="EMBL" id="JACJTC010000005">
    <property type="protein sequence ID" value="MBD2611163.1"/>
    <property type="molecule type" value="Genomic_DNA"/>
</dbReference>
<name>A0ABR8H5Z0_NOSPU</name>
<proteinExistence type="predicted"/>
<keyword evidence="2" id="KW-0902">Two-component regulatory system</keyword>
<evidence type="ECO:0000256" key="3">
    <source>
        <dbReference type="PROSITE-ProRule" id="PRU00169"/>
    </source>
</evidence>
<protein>
    <submittedName>
        <fullName evidence="5">Response regulator</fullName>
    </submittedName>
</protein>
<dbReference type="PANTHER" id="PTHR44591">
    <property type="entry name" value="STRESS RESPONSE REGULATOR PROTEIN 1"/>
    <property type="match status" value="1"/>
</dbReference>
<dbReference type="SUPFAM" id="SSF52172">
    <property type="entry name" value="CheY-like"/>
    <property type="match status" value="1"/>
</dbReference>
<comment type="caution">
    <text evidence="5">The sequence shown here is derived from an EMBL/GenBank/DDBJ whole genome shotgun (WGS) entry which is preliminary data.</text>
</comment>
<feature type="domain" description="Response regulatory" evidence="4">
    <location>
        <begin position="22"/>
        <end position="140"/>
    </location>
</feature>
<sequence>MKLDNFHHQNDIKNTGIFQGRTILLVDDNEDIITFITCILKIYGISVITTSCAIEAFEIVKKVTVDLLISDIDLPGNSGYLLIQKIRTLASEKMSEIPAIAFSDRGENKAYKQALACGFQSYIKKPSNPTQLIVEVAKLLRRSCSRDFSLFGDYSCLAER</sequence>
<dbReference type="PANTHER" id="PTHR44591:SF14">
    <property type="entry name" value="PROTEIN PILG"/>
    <property type="match status" value="1"/>
</dbReference>
<keyword evidence="1 3" id="KW-0597">Phosphoprotein</keyword>
<dbReference type="InterPro" id="IPR050595">
    <property type="entry name" value="Bact_response_regulator"/>
</dbReference>
<gene>
    <name evidence="5" type="ORF">H6G94_07740</name>
</gene>
<dbReference type="InterPro" id="IPR001789">
    <property type="entry name" value="Sig_transdc_resp-reg_receiver"/>
</dbReference>
<dbReference type="Pfam" id="PF00072">
    <property type="entry name" value="Response_reg"/>
    <property type="match status" value="1"/>
</dbReference>
<evidence type="ECO:0000256" key="1">
    <source>
        <dbReference type="ARBA" id="ARBA00022553"/>
    </source>
</evidence>
<dbReference type="InterPro" id="IPR011006">
    <property type="entry name" value="CheY-like_superfamily"/>
</dbReference>